<proteinExistence type="predicted"/>
<evidence type="ECO:0000313" key="1">
    <source>
        <dbReference type="EMBL" id="RDI99762.1"/>
    </source>
</evidence>
<reference evidence="1 2" key="1">
    <citation type="submission" date="2018-07" db="EMBL/GenBank/DDBJ databases">
        <title>Dyella solisilvae sp. nov., isolated from the pine and broad-leaved mixed forest soil.</title>
        <authorList>
            <person name="Gao Z."/>
            <person name="Qiu L."/>
        </authorList>
    </citation>
    <scope>NUCLEOTIDE SEQUENCE [LARGE SCALE GENOMIC DNA]</scope>
    <source>
        <strain evidence="1 2">DHG54</strain>
    </source>
</reference>
<dbReference type="EMBL" id="QQSY01000001">
    <property type="protein sequence ID" value="RDI99762.1"/>
    <property type="molecule type" value="Genomic_DNA"/>
</dbReference>
<evidence type="ECO:0000313" key="2">
    <source>
        <dbReference type="Proteomes" id="UP000254711"/>
    </source>
</evidence>
<comment type="caution">
    <text evidence="1">The sequence shown here is derived from an EMBL/GenBank/DDBJ whole genome shotgun (WGS) entry which is preliminary data.</text>
</comment>
<dbReference type="InterPro" id="IPR036709">
    <property type="entry name" value="Autotransporte_beta_dom_sf"/>
</dbReference>
<dbReference type="SUPFAM" id="SSF103515">
    <property type="entry name" value="Autotransporter"/>
    <property type="match status" value="1"/>
</dbReference>
<dbReference type="GO" id="GO:0019867">
    <property type="term" value="C:outer membrane"/>
    <property type="evidence" value="ECO:0007669"/>
    <property type="project" value="InterPro"/>
</dbReference>
<dbReference type="NCBIfam" id="TIGR01414">
    <property type="entry name" value="autotrans_barl"/>
    <property type="match status" value="1"/>
</dbReference>
<sequence length="97" mass="10446">MVSGQSANVVATRLRLRGDFTRGDGLPMRPFAGVNWWHGPQKQTTTFGGIAVTDPLPANRVEGSLARAISLWGALGYQAGGNDYHGAQVQMGVKYTW</sequence>
<organism evidence="1 2">
    <name type="scientific">Dyella solisilvae</name>
    <dbReference type="NCBI Taxonomy" id="1920168"/>
    <lineage>
        <taxon>Bacteria</taxon>
        <taxon>Pseudomonadati</taxon>
        <taxon>Pseudomonadota</taxon>
        <taxon>Gammaproteobacteria</taxon>
        <taxon>Lysobacterales</taxon>
        <taxon>Rhodanobacteraceae</taxon>
        <taxon>Dyella</taxon>
    </lineage>
</organism>
<keyword evidence="2" id="KW-1185">Reference proteome</keyword>
<gene>
    <name evidence="1" type="ORF">DVT68_02660</name>
</gene>
<dbReference type="InterPro" id="IPR006315">
    <property type="entry name" value="OM_autotransptr_brl_dom"/>
</dbReference>
<name>A0A370KAS0_9GAMM</name>
<dbReference type="Proteomes" id="UP000254711">
    <property type="component" value="Unassembled WGS sequence"/>
</dbReference>
<protein>
    <submittedName>
        <fullName evidence="1">Autotransporter outer membrane beta-barrel domain-containing protein</fullName>
    </submittedName>
</protein>
<accession>A0A370KAS0</accession>
<dbReference type="AlphaFoldDB" id="A0A370KAS0"/>
<dbReference type="Gene3D" id="2.40.128.130">
    <property type="entry name" value="Autotransporter beta-domain"/>
    <property type="match status" value="1"/>
</dbReference>